<sequence>MALLTCLYMLFMGSPTGRRLLLLLFAASAARMLAIILMALLAGFHVLFVCATLRVVLCHSLSFQWFQTIDCWEWNLSRVT</sequence>
<keyword evidence="1" id="KW-0472">Membrane</keyword>
<organism evidence="2 3">
    <name type="scientific">Brucella cytisi</name>
    <dbReference type="NCBI Taxonomy" id="407152"/>
    <lineage>
        <taxon>Bacteria</taxon>
        <taxon>Pseudomonadati</taxon>
        <taxon>Pseudomonadota</taxon>
        <taxon>Alphaproteobacteria</taxon>
        <taxon>Hyphomicrobiales</taxon>
        <taxon>Brucellaceae</taxon>
        <taxon>Brucella/Ochrobactrum group</taxon>
        <taxon>Brucella</taxon>
    </lineage>
</organism>
<name>A0A1J6HP12_9HYPH</name>
<feature type="transmembrane region" description="Helical" evidence="1">
    <location>
        <begin position="29"/>
        <end position="57"/>
    </location>
</feature>
<evidence type="ECO:0000313" key="3">
    <source>
        <dbReference type="Proteomes" id="UP000182985"/>
    </source>
</evidence>
<evidence type="ECO:0000313" key="2">
    <source>
        <dbReference type="EMBL" id="OIS94692.1"/>
    </source>
</evidence>
<comment type="caution">
    <text evidence="2">The sequence shown here is derived from an EMBL/GenBank/DDBJ whole genome shotgun (WGS) entry which is preliminary data.</text>
</comment>
<keyword evidence="1" id="KW-0812">Transmembrane</keyword>
<proteinExistence type="predicted"/>
<dbReference type="EMBL" id="MOEC01000003">
    <property type="protein sequence ID" value="OIS94692.1"/>
    <property type="molecule type" value="Genomic_DNA"/>
</dbReference>
<keyword evidence="1" id="KW-1133">Transmembrane helix</keyword>
<gene>
    <name evidence="2" type="ORF">BLA27_04675</name>
</gene>
<dbReference type="Proteomes" id="UP000182985">
    <property type="component" value="Unassembled WGS sequence"/>
</dbReference>
<dbReference type="RefSeq" id="WP_206044271.1">
    <property type="nucleotide sequence ID" value="NZ_MOEC01000003.1"/>
</dbReference>
<dbReference type="AlphaFoldDB" id="A0A1J6HP12"/>
<protein>
    <submittedName>
        <fullName evidence="2">Uncharacterized protein</fullName>
    </submittedName>
</protein>
<reference evidence="2 3" key="1">
    <citation type="submission" date="2016-10" db="EMBL/GenBank/DDBJ databases">
        <title>The Draft Genome Sequence of the Potato Rhizosphere Bacteria Ochrobactrum sp. IPA7.2.</title>
        <authorList>
            <person name="Gogoleva N.E."/>
            <person name="Khlopko Y.A."/>
            <person name="Burygin G.L."/>
            <person name="Plotnikov A.O."/>
        </authorList>
    </citation>
    <scope>NUCLEOTIDE SEQUENCE [LARGE SCALE GENOMIC DNA]</scope>
    <source>
        <strain evidence="2 3">IPA7.2</strain>
    </source>
</reference>
<keyword evidence="3" id="KW-1185">Reference proteome</keyword>
<evidence type="ECO:0000256" key="1">
    <source>
        <dbReference type="SAM" id="Phobius"/>
    </source>
</evidence>
<accession>A0A1J6HP12</accession>